<dbReference type="AlphaFoldDB" id="A0A1I0MIK9"/>
<dbReference type="PROSITE" id="PS51257">
    <property type="entry name" value="PROKAR_LIPOPROTEIN"/>
    <property type="match status" value="1"/>
</dbReference>
<organism evidence="1 2">
    <name type="scientific">Halobacterium jilantaiense</name>
    <dbReference type="NCBI Taxonomy" id="355548"/>
    <lineage>
        <taxon>Archaea</taxon>
        <taxon>Methanobacteriati</taxon>
        <taxon>Methanobacteriota</taxon>
        <taxon>Stenosarchaea group</taxon>
        <taxon>Halobacteria</taxon>
        <taxon>Halobacteriales</taxon>
        <taxon>Halobacteriaceae</taxon>
        <taxon>Halobacterium</taxon>
    </lineage>
</organism>
<reference evidence="1 2" key="1">
    <citation type="submission" date="2016-10" db="EMBL/GenBank/DDBJ databases">
        <authorList>
            <person name="de Groot N.N."/>
        </authorList>
    </citation>
    <scope>NUCLEOTIDE SEQUENCE [LARGE SCALE GENOMIC DNA]</scope>
    <source>
        <strain evidence="1 2">CGMCC 1.5337</strain>
    </source>
</reference>
<accession>A0A1I0MIK9</accession>
<protein>
    <submittedName>
        <fullName evidence="1">Uncharacterized protein</fullName>
    </submittedName>
</protein>
<sequence>MRSVPALAMATLLLTAGCAEFVGPETERTDQFDGVDLSNTSQVDGLFDQHREALAVASSYTANATYYRNGSIHRYERVAVVRSDRTAEIVDRYFESGDRQERVVSGEEFREDGPWSEAVQLPIPQFVAGFQFEQVETADDAVRYEADSLYPDAPIEAAESVSGTLALNNDGVVTRLSVTIDYEPGHELDRQRYVYEVDELGSTEIDESD</sequence>
<dbReference type="EMBL" id="FOJA01000001">
    <property type="protein sequence ID" value="SEV87656.1"/>
    <property type="molecule type" value="Genomic_DNA"/>
</dbReference>
<dbReference type="Proteomes" id="UP000198518">
    <property type="component" value="Unassembled WGS sequence"/>
</dbReference>
<evidence type="ECO:0000313" key="2">
    <source>
        <dbReference type="Proteomes" id="UP000198518"/>
    </source>
</evidence>
<evidence type="ECO:0000313" key="1">
    <source>
        <dbReference type="EMBL" id="SEV87656.1"/>
    </source>
</evidence>
<proteinExistence type="predicted"/>
<gene>
    <name evidence="1" type="ORF">SAMN04487945_0063</name>
</gene>
<dbReference type="STRING" id="355548.SAMN04487945_0063"/>
<dbReference type="RefSeq" id="WP_089667159.1">
    <property type="nucleotide sequence ID" value="NZ_FOJA01000001.1"/>
</dbReference>
<name>A0A1I0MIK9_9EURY</name>
<keyword evidence="2" id="KW-1185">Reference proteome</keyword>